<dbReference type="SUPFAM" id="SSF88723">
    <property type="entry name" value="PIN domain-like"/>
    <property type="match status" value="1"/>
</dbReference>
<organism evidence="1">
    <name type="scientific">Acidithiobacillus ferrianus</name>
    <dbReference type="NCBI Taxonomy" id="2678518"/>
    <lineage>
        <taxon>Bacteria</taxon>
        <taxon>Pseudomonadati</taxon>
        <taxon>Pseudomonadota</taxon>
        <taxon>Acidithiobacillia</taxon>
        <taxon>Acidithiobacillales</taxon>
        <taxon>Acidithiobacillaceae</taxon>
        <taxon>Acidithiobacillus</taxon>
    </lineage>
</organism>
<comment type="caution">
    <text evidence="1">The sequence shown here is derived from an EMBL/GenBank/DDBJ whole genome shotgun (WGS) entry which is preliminary data.</text>
</comment>
<dbReference type="AlphaFoldDB" id="A0A845UCJ1"/>
<protein>
    <submittedName>
        <fullName evidence="1">Nuclease</fullName>
    </submittedName>
</protein>
<proteinExistence type="predicted"/>
<dbReference type="EMBL" id="WNJL01000037">
    <property type="protein sequence ID" value="NDU43477.1"/>
    <property type="molecule type" value="Genomic_DNA"/>
</dbReference>
<dbReference type="InterPro" id="IPR029060">
    <property type="entry name" value="PIN-like_dom_sf"/>
</dbReference>
<reference evidence="1" key="1">
    <citation type="submission" date="2019-11" db="EMBL/GenBank/DDBJ databases">
        <title>Acidithiobacillus ferrianus sp. nov.: a facultatively anaerobic and extremely acidophilic chemolithoautotroph.</title>
        <authorList>
            <person name="Norris P.R."/>
            <person name="Falagan C."/>
            <person name="Moya-Beltran A."/>
            <person name="Castro M."/>
            <person name="Quatrini R."/>
            <person name="Johnson D.B."/>
        </authorList>
    </citation>
    <scope>NUCLEOTIDE SEQUENCE [LARGE SCALE GENOMIC DNA]</scope>
    <source>
        <strain evidence="1">MG</strain>
    </source>
</reference>
<evidence type="ECO:0000313" key="1">
    <source>
        <dbReference type="EMBL" id="NDU43477.1"/>
    </source>
</evidence>
<gene>
    <name evidence="1" type="ORF">GL267_12820</name>
</gene>
<name>A0A845UCJ1_9PROT</name>
<accession>A0A845UCJ1</accession>
<dbReference type="Gene3D" id="3.40.50.1010">
    <property type="entry name" value="5'-nuclease"/>
    <property type="match status" value="1"/>
</dbReference>
<sequence>MNHAVLLDTGVLSLVTNPKHSSEPMDCSQWLVSLLMVDCSVYIPEICDYELRRELIRANRREGLQRLDGLKNTLEYLPITTSVMNMAAEFWATARNMQRQAADDKALDADMILVAQATESSLGSAIIATTNVKHLSLFATARLWRDIATEDNI</sequence>